<name>A0ABR0ERL1_ZASCE</name>
<evidence type="ECO:0000313" key="15">
    <source>
        <dbReference type="EMBL" id="KAK4504244.1"/>
    </source>
</evidence>
<comment type="similarity">
    <text evidence="3">Belongs to the HTP reductase family.</text>
</comment>
<organism evidence="15 16">
    <name type="scientific">Zasmidium cellare</name>
    <name type="common">Wine cellar mold</name>
    <name type="synonym">Racodium cellare</name>
    <dbReference type="NCBI Taxonomy" id="395010"/>
    <lineage>
        <taxon>Eukaryota</taxon>
        <taxon>Fungi</taxon>
        <taxon>Dikarya</taxon>
        <taxon>Ascomycota</taxon>
        <taxon>Pezizomycotina</taxon>
        <taxon>Dothideomycetes</taxon>
        <taxon>Dothideomycetidae</taxon>
        <taxon>Mycosphaerellales</taxon>
        <taxon>Mycosphaerellaceae</taxon>
        <taxon>Zasmidium</taxon>
    </lineage>
</organism>
<protein>
    <recommendedName>
        <fullName evidence="5">2,5-diamino-6-ribosylamino-4(3H)-pyrimidinone 5'-phosphate reductase</fullName>
        <ecNumber evidence="4">1.1.1.302</ecNumber>
    </recommendedName>
    <alternativeName>
        <fullName evidence="10">2,5-diamino-6-(5-phospho-D-ribosylamino)pyrimidin-4(3H)-one reductase</fullName>
    </alternativeName>
    <alternativeName>
        <fullName evidence="9">2,5-diamino-6-ribitylamino-4(3H)-pyrimidinone 5'-phosphate synthase</fullName>
    </alternativeName>
</protein>
<reference evidence="15 16" key="1">
    <citation type="journal article" date="2023" name="G3 (Bethesda)">
        <title>A chromosome-level genome assembly of Zasmidium syzygii isolated from banana leaves.</title>
        <authorList>
            <person name="van Westerhoven A.C."/>
            <person name="Mehrabi R."/>
            <person name="Talebi R."/>
            <person name="Steentjes M.B.F."/>
            <person name="Corcolon B."/>
            <person name="Chong P.A."/>
            <person name="Kema G.H.J."/>
            <person name="Seidl M.F."/>
        </authorList>
    </citation>
    <scope>NUCLEOTIDE SEQUENCE [LARGE SCALE GENOMIC DNA]</scope>
    <source>
        <strain evidence="15 16">P124</strain>
    </source>
</reference>
<comment type="catalytic activity">
    <reaction evidence="11">
        <text>2,5-diamino-6-(1-D-ribitylamino)pyrimidin-4(3H)-one 5'-phosphate + NAD(+) = 2,5-diamino-6-(1-D-ribosylamino)pyrimidin-4(3H)-one 5'-phosphate + NADH + H(+)</text>
        <dbReference type="Rhea" id="RHEA:27274"/>
        <dbReference type="ChEBI" id="CHEBI:15378"/>
        <dbReference type="ChEBI" id="CHEBI:57540"/>
        <dbReference type="ChEBI" id="CHEBI:57945"/>
        <dbReference type="ChEBI" id="CHEBI:58890"/>
        <dbReference type="ChEBI" id="CHEBI:59545"/>
        <dbReference type="EC" id="1.1.1.302"/>
    </reaction>
</comment>
<dbReference type="Proteomes" id="UP001305779">
    <property type="component" value="Unassembled WGS sequence"/>
</dbReference>
<evidence type="ECO:0000256" key="12">
    <source>
        <dbReference type="ARBA" id="ARBA00049020"/>
    </source>
</evidence>
<evidence type="ECO:0000313" key="16">
    <source>
        <dbReference type="Proteomes" id="UP001305779"/>
    </source>
</evidence>
<evidence type="ECO:0000256" key="10">
    <source>
        <dbReference type="ARBA" id="ARBA00031630"/>
    </source>
</evidence>
<evidence type="ECO:0000256" key="2">
    <source>
        <dbReference type="ARBA" id="ARBA00005104"/>
    </source>
</evidence>
<evidence type="ECO:0000256" key="8">
    <source>
        <dbReference type="ARBA" id="ARBA00023002"/>
    </source>
</evidence>
<evidence type="ECO:0000259" key="14">
    <source>
        <dbReference type="Pfam" id="PF01872"/>
    </source>
</evidence>
<dbReference type="EMBL" id="JAXOVC010000003">
    <property type="protein sequence ID" value="KAK4504244.1"/>
    <property type="molecule type" value="Genomic_DNA"/>
</dbReference>
<evidence type="ECO:0000256" key="11">
    <source>
        <dbReference type="ARBA" id="ARBA00047550"/>
    </source>
</evidence>
<dbReference type="InterPro" id="IPR050765">
    <property type="entry name" value="Riboflavin_Biosynth_HTPR"/>
</dbReference>
<feature type="domain" description="Bacterial bifunctional deaminase-reductase C-terminal" evidence="14">
    <location>
        <begin position="46"/>
        <end position="268"/>
    </location>
</feature>
<comment type="caution">
    <text evidence="15">The sequence shown here is derived from an EMBL/GenBank/DDBJ whole genome shotgun (WGS) entry which is preliminary data.</text>
</comment>
<dbReference type="InterPro" id="IPR002734">
    <property type="entry name" value="RibDG_C"/>
</dbReference>
<evidence type="ECO:0000256" key="1">
    <source>
        <dbReference type="ARBA" id="ARBA00003555"/>
    </source>
</evidence>
<dbReference type="PANTHER" id="PTHR38011">
    <property type="entry name" value="DIHYDROFOLATE REDUCTASE FAMILY PROTEIN (AFU_ORTHOLOGUE AFUA_8G06820)"/>
    <property type="match status" value="1"/>
</dbReference>
<dbReference type="Pfam" id="PF01872">
    <property type="entry name" value="RibD_C"/>
    <property type="match status" value="1"/>
</dbReference>
<sequence>MSEVKRLTGDEMRFLERFLPPGARSPESGRGALLSGANMAKDEKLPFVTLTYAQSLDGMVAFAPGQRTTISGPATKSMTHFLRYQYDAILVGAGTAVADDPALNCRYPGATLDDQPRPVVVDPNLRFRLADSKMHQLAKEHKGKGPWIITRPKTLDSPMDRSCEIIDWTDRMPEVNDNAVSDGSIFWRSILQALKHKGINSVMIEGGASVIKDLLRLPELIDTIIITMAPTFIGQGGVSIAPRRPPSAEENPSSLGDRSYHQFGKDIVVAGKPYSSRAPLHPSR</sequence>
<evidence type="ECO:0000256" key="6">
    <source>
        <dbReference type="ARBA" id="ARBA00022619"/>
    </source>
</evidence>
<accession>A0ABR0ERL1</accession>
<dbReference type="InterPro" id="IPR024072">
    <property type="entry name" value="DHFR-like_dom_sf"/>
</dbReference>
<keyword evidence="16" id="KW-1185">Reference proteome</keyword>
<dbReference type="Gene3D" id="3.40.430.10">
    <property type="entry name" value="Dihydrofolate Reductase, subunit A"/>
    <property type="match status" value="1"/>
</dbReference>
<evidence type="ECO:0000256" key="5">
    <source>
        <dbReference type="ARBA" id="ARBA00015035"/>
    </source>
</evidence>
<gene>
    <name evidence="15" type="ORF">PRZ48_005160</name>
</gene>
<keyword evidence="8" id="KW-0560">Oxidoreductase</keyword>
<feature type="region of interest" description="Disordered" evidence="13">
    <location>
        <begin position="237"/>
        <end position="259"/>
    </location>
</feature>
<comment type="catalytic activity">
    <reaction evidence="12">
        <text>2,5-diamino-6-(1-D-ribitylamino)pyrimidin-4(3H)-one 5'-phosphate + NADP(+) = 2,5-diamino-6-(1-D-ribosylamino)pyrimidin-4(3H)-one 5'-phosphate + NADPH + H(+)</text>
        <dbReference type="Rhea" id="RHEA:27278"/>
        <dbReference type="ChEBI" id="CHEBI:15378"/>
        <dbReference type="ChEBI" id="CHEBI:57783"/>
        <dbReference type="ChEBI" id="CHEBI:58349"/>
        <dbReference type="ChEBI" id="CHEBI:58890"/>
        <dbReference type="ChEBI" id="CHEBI:59545"/>
        <dbReference type="EC" id="1.1.1.302"/>
    </reaction>
</comment>
<keyword evidence="7" id="KW-0521">NADP</keyword>
<dbReference type="EC" id="1.1.1.302" evidence="4"/>
<dbReference type="SUPFAM" id="SSF53597">
    <property type="entry name" value="Dihydrofolate reductase-like"/>
    <property type="match status" value="1"/>
</dbReference>
<evidence type="ECO:0000256" key="4">
    <source>
        <dbReference type="ARBA" id="ARBA00012851"/>
    </source>
</evidence>
<dbReference type="PANTHER" id="PTHR38011:SF7">
    <property type="entry name" value="2,5-DIAMINO-6-RIBOSYLAMINO-4(3H)-PYRIMIDINONE 5'-PHOSPHATE REDUCTASE"/>
    <property type="match status" value="1"/>
</dbReference>
<comment type="pathway">
    <text evidence="2">Cofactor biosynthesis; riboflavin biosynthesis.</text>
</comment>
<proteinExistence type="inferred from homology"/>
<evidence type="ECO:0000256" key="13">
    <source>
        <dbReference type="SAM" id="MobiDB-lite"/>
    </source>
</evidence>
<keyword evidence="6" id="KW-0686">Riboflavin biosynthesis</keyword>
<comment type="function">
    <text evidence="1">Catalyzes an early step in riboflavin biosynthesis, the NADPH-dependent reduction of the ribose side chain of 2,5-diamino-6-ribosylamino-4(3H)-pyrimidinone 5'-phosphate, yielding 2,5-diamino-6-ribitylamino-4(3H)-pyrimidinone 5'-phosphate.</text>
</comment>
<evidence type="ECO:0000256" key="3">
    <source>
        <dbReference type="ARBA" id="ARBA00009723"/>
    </source>
</evidence>
<evidence type="ECO:0000256" key="7">
    <source>
        <dbReference type="ARBA" id="ARBA00022857"/>
    </source>
</evidence>
<evidence type="ECO:0000256" key="9">
    <source>
        <dbReference type="ARBA" id="ARBA00030073"/>
    </source>
</evidence>